<name>A0A849SZW9_UNCEI</name>
<evidence type="ECO:0000259" key="4">
    <source>
        <dbReference type="PROSITE" id="PS50987"/>
    </source>
</evidence>
<dbReference type="CDD" id="cd00090">
    <property type="entry name" value="HTH_ARSR"/>
    <property type="match status" value="1"/>
</dbReference>
<dbReference type="GO" id="GO:0003677">
    <property type="term" value="F:DNA binding"/>
    <property type="evidence" value="ECO:0007669"/>
    <property type="project" value="UniProtKB-KW"/>
</dbReference>
<sequence>MTSVLHPLDALGSPVRREILRRLSSGPLAVHELASRFSVSRPAISRHLRVLQDAGLVEVRSAGTRSLYSVRLKGFESARAYLDDFWGIALRRLEERSRR</sequence>
<evidence type="ECO:0000256" key="2">
    <source>
        <dbReference type="ARBA" id="ARBA00023125"/>
    </source>
</evidence>
<protein>
    <submittedName>
        <fullName evidence="5">Winged helix-turn-helix transcriptional regulator</fullName>
    </submittedName>
</protein>
<evidence type="ECO:0000313" key="5">
    <source>
        <dbReference type="EMBL" id="NOT34629.1"/>
    </source>
</evidence>
<dbReference type="PRINTS" id="PR00778">
    <property type="entry name" value="HTHARSR"/>
</dbReference>
<dbReference type="Proteomes" id="UP000580839">
    <property type="component" value="Unassembled WGS sequence"/>
</dbReference>
<dbReference type="EMBL" id="JABFRW010000135">
    <property type="protein sequence ID" value="NOT34629.1"/>
    <property type="molecule type" value="Genomic_DNA"/>
</dbReference>
<proteinExistence type="predicted"/>
<dbReference type="InterPro" id="IPR051081">
    <property type="entry name" value="HTH_MetalResp_TranReg"/>
</dbReference>
<dbReference type="AlphaFoldDB" id="A0A849SZW9"/>
<gene>
    <name evidence="5" type="ORF">HOP12_10740</name>
</gene>
<dbReference type="PANTHER" id="PTHR33154">
    <property type="entry name" value="TRANSCRIPTIONAL REGULATOR, ARSR FAMILY"/>
    <property type="match status" value="1"/>
</dbReference>
<dbReference type="SUPFAM" id="SSF46785">
    <property type="entry name" value="Winged helix' DNA-binding domain"/>
    <property type="match status" value="1"/>
</dbReference>
<organism evidence="5 6">
    <name type="scientific">Eiseniibacteriota bacterium</name>
    <dbReference type="NCBI Taxonomy" id="2212470"/>
    <lineage>
        <taxon>Bacteria</taxon>
        <taxon>Candidatus Eiseniibacteriota</taxon>
    </lineage>
</organism>
<evidence type="ECO:0000313" key="6">
    <source>
        <dbReference type="Proteomes" id="UP000580839"/>
    </source>
</evidence>
<dbReference type="GO" id="GO:0003700">
    <property type="term" value="F:DNA-binding transcription factor activity"/>
    <property type="evidence" value="ECO:0007669"/>
    <property type="project" value="InterPro"/>
</dbReference>
<keyword evidence="1" id="KW-0805">Transcription regulation</keyword>
<keyword evidence="3" id="KW-0804">Transcription</keyword>
<dbReference type="InterPro" id="IPR036388">
    <property type="entry name" value="WH-like_DNA-bd_sf"/>
</dbReference>
<reference evidence="5 6" key="1">
    <citation type="submission" date="2020-04" db="EMBL/GenBank/DDBJ databases">
        <title>Metagenomic profiling of ammonia- and methane-oxidizing microorganisms in a Dutch drinking water treatment plant.</title>
        <authorList>
            <person name="Poghosyan L."/>
            <person name="Leucker S."/>
        </authorList>
    </citation>
    <scope>NUCLEOTIDE SEQUENCE [LARGE SCALE GENOMIC DNA]</scope>
    <source>
        <strain evidence="5">S-RSF-IL-03</strain>
    </source>
</reference>
<dbReference type="Gene3D" id="1.10.10.10">
    <property type="entry name" value="Winged helix-like DNA-binding domain superfamily/Winged helix DNA-binding domain"/>
    <property type="match status" value="1"/>
</dbReference>
<dbReference type="PROSITE" id="PS50987">
    <property type="entry name" value="HTH_ARSR_2"/>
    <property type="match status" value="1"/>
</dbReference>
<dbReference type="Pfam" id="PF12840">
    <property type="entry name" value="HTH_20"/>
    <property type="match status" value="1"/>
</dbReference>
<feature type="domain" description="HTH arsR-type" evidence="4">
    <location>
        <begin position="1"/>
        <end position="97"/>
    </location>
</feature>
<comment type="caution">
    <text evidence="5">The sequence shown here is derived from an EMBL/GenBank/DDBJ whole genome shotgun (WGS) entry which is preliminary data.</text>
</comment>
<dbReference type="NCBIfam" id="NF033788">
    <property type="entry name" value="HTH_metalloreg"/>
    <property type="match status" value="1"/>
</dbReference>
<evidence type="ECO:0000256" key="3">
    <source>
        <dbReference type="ARBA" id="ARBA00023163"/>
    </source>
</evidence>
<keyword evidence="2" id="KW-0238">DNA-binding</keyword>
<dbReference type="PANTHER" id="PTHR33154:SF33">
    <property type="entry name" value="TRANSCRIPTIONAL REPRESSOR SDPR"/>
    <property type="match status" value="1"/>
</dbReference>
<dbReference type="InterPro" id="IPR001845">
    <property type="entry name" value="HTH_ArsR_DNA-bd_dom"/>
</dbReference>
<dbReference type="InterPro" id="IPR011991">
    <property type="entry name" value="ArsR-like_HTH"/>
</dbReference>
<dbReference type="SMART" id="SM00418">
    <property type="entry name" value="HTH_ARSR"/>
    <property type="match status" value="1"/>
</dbReference>
<evidence type="ECO:0000256" key="1">
    <source>
        <dbReference type="ARBA" id="ARBA00023015"/>
    </source>
</evidence>
<accession>A0A849SZW9</accession>
<dbReference type="InterPro" id="IPR036390">
    <property type="entry name" value="WH_DNA-bd_sf"/>
</dbReference>